<dbReference type="AlphaFoldDB" id="A0A3P5ZUD9"/>
<evidence type="ECO:0000313" key="1">
    <source>
        <dbReference type="EMBL" id="VDC84386.1"/>
    </source>
</evidence>
<dbReference type="EMBL" id="LR031572">
    <property type="protein sequence ID" value="VDC84386.1"/>
    <property type="molecule type" value="Genomic_DNA"/>
</dbReference>
<sequence>MQFFPFPLLISLISLLGKNKQLCCPLYRPFPCLNRV</sequence>
<accession>A0A3P5ZUD9</accession>
<proteinExistence type="predicted"/>
<gene>
    <name evidence="1" type="ORF">BRAA03T15604Z</name>
</gene>
<organism evidence="1">
    <name type="scientific">Brassica campestris</name>
    <name type="common">Field mustard</name>
    <dbReference type="NCBI Taxonomy" id="3711"/>
    <lineage>
        <taxon>Eukaryota</taxon>
        <taxon>Viridiplantae</taxon>
        <taxon>Streptophyta</taxon>
        <taxon>Embryophyta</taxon>
        <taxon>Tracheophyta</taxon>
        <taxon>Spermatophyta</taxon>
        <taxon>Magnoliopsida</taxon>
        <taxon>eudicotyledons</taxon>
        <taxon>Gunneridae</taxon>
        <taxon>Pentapetalae</taxon>
        <taxon>rosids</taxon>
        <taxon>malvids</taxon>
        <taxon>Brassicales</taxon>
        <taxon>Brassicaceae</taxon>
        <taxon>Brassiceae</taxon>
        <taxon>Brassica</taxon>
    </lineage>
</organism>
<protein>
    <submittedName>
        <fullName evidence="1">Uncharacterized protein</fullName>
    </submittedName>
</protein>
<reference evidence="1" key="1">
    <citation type="submission" date="2018-11" db="EMBL/GenBank/DDBJ databases">
        <authorList>
            <consortium name="Genoscope - CEA"/>
            <person name="William W."/>
        </authorList>
    </citation>
    <scope>NUCLEOTIDE SEQUENCE</scope>
</reference>
<name>A0A3P5ZUD9_BRACM</name>